<dbReference type="NCBIfam" id="TIGR03083">
    <property type="entry name" value="maleylpyruvate isomerase family mycothiol-dependent enzyme"/>
    <property type="match status" value="1"/>
</dbReference>
<dbReference type="Proteomes" id="UP001500642">
    <property type="component" value="Unassembled WGS sequence"/>
</dbReference>
<evidence type="ECO:0000259" key="2">
    <source>
        <dbReference type="Pfam" id="PF07398"/>
    </source>
</evidence>
<dbReference type="InterPro" id="IPR034660">
    <property type="entry name" value="DinB/YfiT-like"/>
</dbReference>
<protein>
    <submittedName>
        <fullName evidence="4">Mycothiol-dependent maleylpyruvate isomerase NagL</fullName>
    </submittedName>
</protein>
<dbReference type="Pfam" id="PF07398">
    <property type="entry name" value="MDMPI_C"/>
    <property type="match status" value="1"/>
</dbReference>
<dbReference type="InterPro" id="IPR024344">
    <property type="entry name" value="MDMPI_metal-binding"/>
</dbReference>
<name>A0ABP8J8I8_9MICO</name>
<dbReference type="Gene3D" id="3.30.1050.20">
    <property type="match status" value="1"/>
</dbReference>
<dbReference type="InterPro" id="IPR017517">
    <property type="entry name" value="Maleyloyr_isom"/>
</dbReference>
<keyword evidence="5" id="KW-1185">Reference proteome</keyword>
<dbReference type="GO" id="GO:0016853">
    <property type="term" value="F:isomerase activity"/>
    <property type="evidence" value="ECO:0007669"/>
    <property type="project" value="UniProtKB-KW"/>
</dbReference>
<feature type="region of interest" description="Disordered" evidence="1">
    <location>
        <begin position="235"/>
        <end position="263"/>
    </location>
</feature>
<sequence>MTTMDIDTNALERDLGFRLLGETFYLQALDQLSVNGLDEPSLVPDWTRKHVALHVLYNAEGFLRLLEWAKTGVQNPMYPSREWRDQQIADGVAHTSGADTITLAHEVADDLTAELDSMSDDDWGSQVVSGRGADILAAEIPWLRAREVWMHSLDLGIGMTARDFPAEVVDRLLDDVDTAWGARDEPVHYRVRLTDRDDRSERVIRHGTEGSTPAEPIEVTGEAAEVLSYLTGRGWPASVSGDTDKGGTGSTTPQDLPAPPNWL</sequence>
<evidence type="ECO:0000256" key="1">
    <source>
        <dbReference type="SAM" id="MobiDB-lite"/>
    </source>
</evidence>
<accession>A0ABP8J8I8</accession>
<dbReference type="SUPFAM" id="SSF55718">
    <property type="entry name" value="SCP-like"/>
    <property type="match status" value="1"/>
</dbReference>
<dbReference type="EMBL" id="BAABGL010000004">
    <property type="protein sequence ID" value="GAA4386839.1"/>
    <property type="molecule type" value="Genomic_DNA"/>
</dbReference>
<dbReference type="Pfam" id="PF11716">
    <property type="entry name" value="MDMPI_N"/>
    <property type="match status" value="1"/>
</dbReference>
<dbReference type="InterPro" id="IPR036527">
    <property type="entry name" value="SCP2_sterol-bd_dom_sf"/>
</dbReference>
<dbReference type="SUPFAM" id="SSF109854">
    <property type="entry name" value="DinB/YfiT-like putative metalloenzymes"/>
    <property type="match status" value="1"/>
</dbReference>
<feature type="domain" description="Mycothiol-dependent maleylpyruvate isomerase metal-binding" evidence="3">
    <location>
        <begin position="28"/>
        <end position="155"/>
    </location>
</feature>
<proteinExistence type="predicted"/>
<evidence type="ECO:0000259" key="3">
    <source>
        <dbReference type="Pfam" id="PF11716"/>
    </source>
</evidence>
<feature type="domain" description="MDMPI C-terminal" evidence="2">
    <location>
        <begin position="163"/>
        <end position="244"/>
    </location>
</feature>
<dbReference type="InterPro" id="IPR010872">
    <property type="entry name" value="MDMPI_C-term_domain"/>
</dbReference>
<reference evidence="5" key="1">
    <citation type="journal article" date="2019" name="Int. J. Syst. Evol. Microbiol.">
        <title>The Global Catalogue of Microorganisms (GCM) 10K type strain sequencing project: providing services to taxonomists for standard genome sequencing and annotation.</title>
        <authorList>
            <consortium name="The Broad Institute Genomics Platform"/>
            <consortium name="The Broad Institute Genome Sequencing Center for Infectious Disease"/>
            <person name="Wu L."/>
            <person name="Ma J."/>
        </authorList>
    </citation>
    <scope>NUCLEOTIDE SEQUENCE [LARGE SCALE GENOMIC DNA]</scope>
    <source>
        <strain evidence="5">JCM 17808</strain>
    </source>
</reference>
<comment type="caution">
    <text evidence="4">The sequence shown here is derived from an EMBL/GenBank/DDBJ whole genome shotgun (WGS) entry which is preliminary data.</text>
</comment>
<gene>
    <name evidence="4" type="primary">nagL</name>
    <name evidence="4" type="ORF">GCM10023167_10170</name>
</gene>
<keyword evidence="4" id="KW-0413">Isomerase</keyword>
<evidence type="ECO:0000313" key="5">
    <source>
        <dbReference type="Proteomes" id="UP001500642"/>
    </source>
</evidence>
<evidence type="ECO:0000313" key="4">
    <source>
        <dbReference type="EMBL" id="GAA4386839.1"/>
    </source>
</evidence>
<organism evidence="4 5">
    <name type="scientific">Brevibacterium pityocampae</name>
    <dbReference type="NCBI Taxonomy" id="506594"/>
    <lineage>
        <taxon>Bacteria</taxon>
        <taxon>Bacillati</taxon>
        <taxon>Actinomycetota</taxon>
        <taxon>Actinomycetes</taxon>
        <taxon>Micrococcales</taxon>
        <taxon>Brevibacteriaceae</taxon>
        <taxon>Brevibacterium</taxon>
    </lineage>
</organism>
<dbReference type="Gene3D" id="1.20.120.450">
    <property type="entry name" value="dinb family like domain"/>
    <property type="match status" value="1"/>
</dbReference>